<dbReference type="AlphaFoldDB" id="A0A076F9L6"/>
<dbReference type="HOGENOM" id="CLU_204427_0_0_7"/>
<organism evidence="3 4">
    <name type="scientific">Campylobacter iguaniorum</name>
    <dbReference type="NCBI Taxonomy" id="1244531"/>
    <lineage>
        <taxon>Bacteria</taxon>
        <taxon>Pseudomonadati</taxon>
        <taxon>Campylobacterota</taxon>
        <taxon>Epsilonproteobacteria</taxon>
        <taxon>Campylobacterales</taxon>
        <taxon>Campylobacteraceae</taxon>
        <taxon>Campylobacter</taxon>
    </lineage>
</organism>
<keyword evidence="4" id="KW-1185">Reference proteome</keyword>
<protein>
    <submittedName>
        <fullName evidence="3">Anti-sigma factor FlgM</fullName>
    </submittedName>
</protein>
<dbReference type="PATRIC" id="fig|1244531.5.peg.519"/>
<reference evidence="4" key="1">
    <citation type="journal article" date="2014" name="Genome Announc.">
        <title>Complete Genome Sequence of Campylobacter iguaniorum Strain 1485ET, Isolated from a Bearded Dragon (Pogona vitticeps).</title>
        <authorList>
            <person name="Gilbert M.J."/>
            <person name="Miller W.G."/>
            <person name="Yee E."/>
            <person name="Kik M."/>
            <person name="Wagenaar J.A."/>
            <person name="Duim B."/>
        </authorList>
    </citation>
    <scope>NUCLEOTIDE SEQUENCE [LARGE SCALE GENOMIC DNA]</scope>
    <source>
        <strain evidence="4">1485E</strain>
    </source>
</reference>
<accession>A0A076F9L6</accession>
<dbReference type="InterPro" id="IPR035890">
    <property type="entry name" value="Anti-sigma-28_factor_FlgM_sf"/>
</dbReference>
<evidence type="ECO:0000259" key="2">
    <source>
        <dbReference type="Pfam" id="PF04316"/>
    </source>
</evidence>
<evidence type="ECO:0000256" key="1">
    <source>
        <dbReference type="SAM" id="MobiDB-lite"/>
    </source>
</evidence>
<feature type="compositionally biased region" description="Low complexity" evidence="1">
    <location>
        <begin position="28"/>
        <end position="37"/>
    </location>
</feature>
<sequence length="68" mass="7457">MISSINQSTLFATSSQSVLKNETKKSESTMQTQSSSESRVDAIKKQINEGTYKIDLQGLASKIADELM</sequence>
<dbReference type="KEGG" id="caj:CIG1485E_0508"/>
<dbReference type="Pfam" id="PF04316">
    <property type="entry name" value="FlgM"/>
    <property type="match status" value="1"/>
</dbReference>
<feature type="region of interest" description="Disordered" evidence="1">
    <location>
        <begin position="13"/>
        <end position="42"/>
    </location>
</feature>
<dbReference type="RefSeq" id="WP_038453383.1">
    <property type="nucleotide sequence ID" value="NZ_CP009043.1"/>
</dbReference>
<dbReference type="Proteomes" id="UP000028486">
    <property type="component" value="Chromosome"/>
</dbReference>
<proteinExistence type="predicted"/>
<dbReference type="STRING" id="1244531.CIG2463D_0509"/>
<evidence type="ECO:0000313" key="3">
    <source>
        <dbReference type="EMBL" id="AII14373.1"/>
    </source>
</evidence>
<dbReference type="InterPro" id="IPR031316">
    <property type="entry name" value="FlgM_C"/>
</dbReference>
<gene>
    <name evidence="3" type="primary">flgM</name>
    <name evidence="3" type="ORF">CIG1485E_0508</name>
</gene>
<feature type="domain" description="Anti-sigma-28 factor FlgM C-terminal" evidence="2">
    <location>
        <begin position="25"/>
        <end position="64"/>
    </location>
</feature>
<dbReference type="OrthoDB" id="9974072at2"/>
<evidence type="ECO:0000313" key="4">
    <source>
        <dbReference type="Proteomes" id="UP000028486"/>
    </source>
</evidence>
<dbReference type="SUPFAM" id="SSF101498">
    <property type="entry name" value="Anti-sigma factor FlgM"/>
    <property type="match status" value="1"/>
</dbReference>
<name>A0A076F9L6_9BACT</name>
<dbReference type="EMBL" id="CP009043">
    <property type="protein sequence ID" value="AII14373.1"/>
    <property type="molecule type" value="Genomic_DNA"/>
</dbReference>
<dbReference type="eggNOG" id="ENOG5031MVW">
    <property type="taxonomic scope" value="Bacteria"/>
</dbReference>